<comment type="caution">
    <text evidence="2">The sequence shown here is derived from an EMBL/GenBank/DDBJ whole genome shotgun (WGS) entry which is preliminary data.</text>
</comment>
<dbReference type="EMBL" id="MCXM01000014">
    <property type="protein sequence ID" value="PMK47308.1"/>
    <property type="molecule type" value="Genomic_DNA"/>
</dbReference>
<feature type="coiled-coil region" evidence="1">
    <location>
        <begin position="60"/>
        <end position="127"/>
    </location>
</feature>
<reference key="1">
    <citation type="submission" date="2016-07" db="EMBL/GenBank/DDBJ databases">
        <title>Nontailed viruses are major unrecognized killers of bacteria in the ocean.</title>
        <authorList>
            <person name="Kauffman K."/>
            <person name="Hussain F."/>
            <person name="Yang J."/>
            <person name="Arevalo P."/>
            <person name="Brown J."/>
            <person name="Cutler M."/>
            <person name="Kelly L."/>
            <person name="Polz M.F."/>
        </authorList>
    </citation>
    <scope>NUCLEOTIDE SEQUENCE [LARGE SCALE GENOMIC DNA]</scope>
    <source>
        <strain>10N.261.52.F7</strain>
    </source>
</reference>
<protein>
    <submittedName>
        <fullName evidence="2">Uncharacterized protein</fullName>
    </submittedName>
</protein>
<name>A0AB36XNB6_9VIBR</name>
<gene>
    <name evidence="2" type="ORF">BCT99_18020</name>
</gene>
<accession>A0AB36XNB6</accession>
<sequence length="426" mass="49783">MTAGIIGAFLGYWLLHAADALIFKPLESGDLATWFAAAGTILTLAFLINQHRKTWQAQKVEKEERKKAEAKQEKDLALEREARQKYQEKQLELLKEEREARERSELLQREELKKEREARERHEAKQQEMWQKQSTMFAFQKYQDHKSLLLELLSELDNQHSVTIHDKSKFYRKVFIKNNSEHCDLTITPQSRHFGLSQLGVLDTIYRDLQSFFISFKDMQLSTAASLEADIAGKIYDGYLTKLYQFSQALHVELEMPISIGNVHLHGQPNRSISNIFIAERSFKTLEAIYISIAHFCGNEVKEFKDLESTGFSLAKIYHFFDNAHHHHFTSRLAELKNDLYLLWEYLHLLSHDDILDSAEVDRDIIITFFNDSENYELSENNLAHLPTILQTLYESNKGTPLDNGLHELNQRCKERLMQYGVYTQH</sequence>
<reference evidence="2" key="2">
    <citation type="submission" date="2016-07" db="EMBL/GenBank/DDBJ databases">
        <authorList>
            <person name="Kauffman K."/>
            <person name="Arevalo P."/>
            <person name="Polz M.F."/>
        </authorList>
    </citation>
    <scope>NUCLEOTIDE SEQUENCE</scope>
    <source>
        <strain evidence="2">10N.261.52.F7</strain>
    </source>
</reference>
<keyword evidence="1" id="KW-0175">Coiled coil</keyword>
<evidence type="ECO:0000313" key="2">
    <source>
        <dbReference type="EMBL" id="PMK47308.1"/>
    </source>
</evidence>
<evidence type="ECO:0000256" key="1">
    <source>
        <dbReference type="SAM" id="Coils"/>
    </source>
</evidence>
<dbReference type="AlphaFoldDB" id="A0AB36XNB6"/>
<dbReference type="RefSeq" id="WP_102278690.1">
    <property type="nucleotide sequence ID" value="NZ_JAJGZN020000001.1"/>
</dbReference>
<organism evidence="2">
    <name type="scientific">Vibrio lentus</name>
    <dbReference type="NCBI Taxonomy" id="136468"/>
    <lineage>
        <taxon>Bacteria</taxon>
        <taxon>Pseudomonadati</taxon>
        <taxon>Pseudomonadota</taxon>
        <taxon>Gammaproteobacteria</taxon>
        <taxon>Vibrionales</taxon>
        <taxon>Vibrionaceae</taxon>
        <taxon>Vibrio</taxon>
    </lineage>
</organism>
<reference evidence="2" key="3">
    <citation type="journal article" date="2018" name="Nature">
        <title>A major lineage of non-tailed dsDNA viruses as unrecognized killers of marine bacteria.</title>
        <authorList>
            <person name="Kauffman K.M."/>
            <person name="Hussain F.A."/>
            <person name="Yang J."/>
            <person name="Arevalo P."/>
            <person name="Brown J.M."/>
            <person name="Chang W.K."/>
            <person name="VanInsberghe D."/>
            <person name="Elsherbini J."/>
            <person name="Sharma R.S."/>
            <person name="Cutler M.B."/>
            <person name="Kelly L."/>
            <person name="Polz M.F."/>
        </authorList>
    </citation>
    <scope>NUCLEOTIDE SEQUENCE</scope>
    <source>
        <strain evidence="2">10N.261.52.F7</strain>
    </source>
</reference>
<proteinExistence type="predicted"/>